<keyword evidence="9" id="KW-0739">Sodium transport</keyword>
<dbReference type="GO" id="GO:0098719">
    <property type="term" value="P:sodium ion import across plasma membrane"/>
    <property type="evidence" value="ECO:0007669"/>
    <property type="project" value="TreeGrafter"/>
</dbReference>
<dbReference type="AlphaFoldDB" id="A0A7C9TRB3"/>
<evidence type="ECO:0000256" key="1">
    <source>
        <dbReference type="ARBA" id="ARBA00004651"/>
    </source>
</evidence>
<dbReference type="Gene3D" id="6.10.140.1330">
    <property type="match status" value="1"/>
</dbReference>
<protein>
    <submittedName>
        <fullName evidence="12">Sodium:proton antiporter</fullName>
    </submittedName>
</protein>
<evidence type="ECO:0000259" key="11">
    <source>
        <dbReference type="Pfam" id="PF00999"/>
    </source>
</evidence>
<name>A0A7C9TRB3_9MICO</name>
<evidence type="ECO:0000256" key="2">
    <source>
        <dbReference type="ARBA" id="ARBA00022448"/>
    </source>
</evidence>
<evidence type="ECO:0000313" key="12">
    <source>
        <dbReference type="EMBL" id="NEM91579.1"/>
    </source>
</evidence>
<evidence type="ECO:0000256" key="6">
    <source>
        <dbReference type="ARBA" id="ARBA00023053"/>
    </source>
</evidence>
<keyword evidence="7" id="KW-0406">Ion transport</keyword>
<comment type="subcellular location">
    <subcellularLocation>
        <location evidence="1">Cell membrane</location>
        <topology evidence="1">Multi-pass membrane protein</topology>
    </subcellularLocation>
</comment>
<dbReference type="GO" id="GO:0005886">
    <property type="term" value="C:plasma membrane"/>
    <property type="evidence" value="ECO:0007669"/>
    <property type="project" value="UniProtKB-SubCell"/>
</dbReference>
<evidence type="ECO:0000256" key="4">
    <source>
        <dbReference type="ARBA" id="ARBA00022692"/>
    </source>
</evidence>
<dbReference type="GO" id="GO:0051453">
    <property type="term" value="P:regulation of intracellular pH"/>
    <property type="evidence" value="ECO:0007669"/>
    <property type="project" value="TreeGrafter"/>
</dbReference>
<feature type="transmembrane region" description="Helical" evidence="10">
    <location>
        <begin position="396"/>
        <end position="416"/>
    </location>
</feature>
<evidence type="ECO:0000256" key="9">
    <source>
        <dbReference type="ARBA" id="ARBA00023201"/>
    </source>
</evidence>
<dbReference type="GO" id="GO:0015386">
    <property type="term" value="F:potassium:proton antiporter activity"/>
    <property type="evidence" value="ECO:0007669"/>
    <property type="project" value="TreeGrafter"/>
</dbReference>
<reference evidence="12 13" key="1">
    <citation type="journal article" date="2014" name="Int. J. Syst. Evol. Microbiol.">
        <title>Description of Galbitalea soli gen. nov., sp. nov., and Frondihabitans sucicola sp. nov.</title>
        <authorList>
            <person name="Kim S.J."/>
            <person name="Lim J.M."/>
            <person name="Ahn J.H."/>
            <person name="Weon H.Y."/>
            <person name="Hamada M."/>
            <person name="Suzuki K."/>
            <person name="Ahn T.Y."/>
            <person name="Kwon S.W."/>
        </authorList>
    </citation>
    <scope>NUCLEOTIDE SEQUENCE [LARGE SCALE GENOMIC DNA]</scope>
    <source>
        <strain evidence="12 13">NBRC 108727</strain>
    </source>
</reference>
<dbReference type="InterPro" id="IPR018422">
    <property type="entry name" value="Cation/H_exchanger_CPA1"/>
</dbReference>
<evidence type="ECO:0000256" key="3">
    <source>
        <dbReference type="ARBA" id="ARBA00022475"/>
    </source>
</evidence>
<keyword evidence="3" id="KW-1003">Cell membrane</keyword>
<dbReference type="EMBL" id="JAAGWZ010000002">
    <property type="protein sequence ID" value="NEM91579.1"/>
    <property type="molecule type" value="Genomic_DNA"/>
</dbReference>
<dbReference type="RefSeq" id="WP_163473370.1">
    <property type="nucleotide sequence ID" value="NZ_JAAGWZ010000002.1"/>
</dbReference>
<organism evidence="12 13">
    <name type="scientific">Galbitalea soli</name>
    <dbReference type="NCBI Taxonomy" id="1268042"/>
    <lineage>
        <taxon>Bacteria</taxon>
        <taxon>Bacillati</taxon>
        <taxon>Actinomycetota</taxon>
        <taxon>Actinomycetes</taxon>
        <taxon>Micrococcales</taxon>
        <taxon>Microbacteriaceae</taxon>
        <taxon>Galbitalea</taxon>
    </lineage>
</organism>
<feature type="transmembrane region" description="Helical" evidence="10">
    <location>
        <begin position="54"/>
        <end position="74"/>
    </location>
</feature>
<dbReference type="PANTHER" id="PTHR10110:SF86">
    <property type="entry name" value="SODIUM_HYDROGEN EXCHANGER 7"/>
    <property type="match status" value="1"/>
</dbReference>
<accession>A0A7C9TRB3</accession>
<evidence type="ECO:0000256" key="7">
    <source>
        <dbReference type="ARBA" id="ARBA00023065"/>
    </source>
</evidence>
<dbReference type="Pfam" id="PF00999">
    <property type="entry name" value="Na_H_Exchanger"/>
    <property type="match status" value="1"/>
</dbReference>
<feature type="domain" description="Cation/H+ exchanger transmembrane" evidence="11">
    <location>
        <begin position="12"/>
        <end position="451"/>
    </location>
</feature>
<feature type="transmembrane region" description="Helical" evidence="10">
    <location>
        <begin position="428"/>
        <end position="451"/>
    </location>
</feature>
<dbReference type="GO" id="GO:0015385">
    <property type="term" value="F:sodium:proton antiporter activity"/>
    <property type="evidence" value="ECO:0007669"/>
    <property type="project" value="InterPro"/>
</dbReference>
<feature type="transmembrane region" description="Helical" evidence="10">
    <location>
        <begin position="179"/>
        <end position="203"/>
    </location>
</feature>
<gene>
    <name evidence="12" type="ORF">G3T37_09435</name>
</gene>
<feature type="transmembrane region" description="Helical" evidence="10">
    <location>
        <begin position="276"/>
        <end position="297"/>
    </location>
</feature>
<keyword evidence="13" id="KW-1185">Reference proteome</keyword>
<dbReference type="Proteomes" id="UP000479756">
    <property type="component" value="Unassembled WGS sequence"/>
</dbReference>
<comment type="caution">
    <text evidence="12">The sequence shown here is derived from an EMBL/GenBank/DDBJ whole genome shotgun (WGS) entry which is preliminary data.</text>
</comment>
<sequence>MEFALFGVIAVVTIVAATAFSSKLGVAAPLLLVLVGIGYSFIPGVPVIPVQPQWILMGVLPPLLYAAAISVPVVDFRRNFNTISALSVLLVIVSALVTGFVIFMILPDLDLASAIAVGAVISPTDVVAATAIGKRIGLPPRLMAILEGEGLVNDATALVLLRTAIAAGALSLTNGSFQLWPAIGSFFYSALVAAVIGLAIGWITVRIRAMLKDPMLDTAISFAVAFIAYIPAEEVHASGVIAVVVAGLYSGHNSAKRFSPQVRISERLNWRTVQFILENGVFLLMGAQLSGIVAEVGESKEPINAIESVLIGMLAAVILIVLRFAFVGPLLVVIRRRGDRDEQQHQRFAERLDAFIHLGTGDQRQRRRQERVQRLFDRRSNDISQLRAEGLGWRGGVVLSWAGMRGVVTLAAAQTLPNDGTIPYRPQLILIAFTVAIVTLLLQGGTLPWVIRVTRIKGADEQEDRENLATLLESIAEAGLAALDNPELTTTEGEAFDRNAVDRVRHDTLLSAEATWERARTGEEMTRSPHQQYRALRREVIRAERDALLEARSRGDYPSRVLGRAQSFLDLEETRLQQIEDEG</sequence>
<keyword evidence="2" id="KW-0813">Transport</keyword>
<evidence type="ECO:0000256" key="10">
    <source>
        <dbReference type="SAM" id="Phobius"/>
    </source>
</evidence>
<proteinExistence type="predicted"/>
<evidence type="ECO:0000256" key="8">
    <source>
        <dbReference type="ARBA" id="ARBA00023136"/>
    </source>
</evidence>
<keyword evidence="6" id="KW-0915">Sodium</keyword>
<keyword evidence="4 10" id="KW-0812">Transmembrane</keyword>
<evidence type="ECO:0000313" key="13">
    <source>
        <dbReference type="Proteomes" id="UP000479756"/>
    </source>
</evidence>
<keyword evidence="8 10" id="KW-0472">Membrane</keyword>
<dbReference type="PANTHER" id="PTHR10110">
    <property type="entry name" value="SODIUM/HYDROGEN EXCHANGER"/>
    <property type="match status" value="1"/>
</dbReference>
<feature type="transmembrane region" description="Helical" evidence="10">
    <location>
        <begin position="309"/>
        <end position="334"/>
    </location>
</feature>
<keyword evidence="5 10" id="KW-1133">Transmembrane helix</keyword>
<dbReference type="InterPro" id="IPR006153">
    <property type="entry name" value="Cation/H_exchanger_TM"/>
</dbReference>
<feature type="transmembrane region" description="Helical" evidence="10">
    <location>
        <begin position="86"/>
        <end position="106"/>
    </location>
</feature>
<evidence type="ECO:0000256" key="5">
    <source>
        <dbReference type="ARBA" id="ARBA00022989"/>
    </source>
</evidence>